<reference evidence="2 3" key="1">
    <citation type="journal article" date="2017" name="Gigascience">
        <title>Draft genome of the honey bee ectoparasitic mite, Tropilaelaps mercedesae, is shaped by the parasitic life history.</title>
        <authorList>
            <person name="Dong X."/>
            <person name="Armstrong S.D."/>
            <person name="Xia D."/>
            <person name="Makepeace B.L."/>
            <person name="Darby A.C."/>
            <person name="Kadowaki T."/>
        </authorList>
    </citation>
    <scope>NUCLEOTIDE SEQUENCE [LARGE SCALE GENOMIC DNA]</scope>
    <source>
        <strain evidence="2">Wuxi-XJTLU</strain>
    </source>
</reference>
<comment type="caution">
    <text evidence="2">The sequence shown here is derived from an EMBL/GenBank/DDBJ whole genome shotgun (WGS) entry which is preliminary data.</text>
</comment>
<evidence type="ECO:0000256" key="1">
    <source>
        <dbReference type="SAM" id="MobiDB-lite"/>
    </source>
</evidence>
<feature type="non-terminal residue" evidence="2">
    <location>
        <position position="81"/>
    </location>
</feature>
<dbReference type="EMBL" id="MNPL01001457">
    <property type="protein sequence ID" value="OQR79122.1"/>
    <property type="molecule type" value="Genomic_DNA"/>
</dbReference>
<keyword evidence="3" id="KW-1185">Reference proteome</keyword>
<feature type="compositionally biased region" description="Basic and acidic residues" evidence="1">
    <location>
        <begin position="62"/>
        <end position="72"/>
    </location>
</feature>
<evidence type="ECO:0000313" key="3">
    <source>
        <dbReference type="Proteomes" id="UP000192247"/>
    </source>
</evidence>
<sequence>PADTAEHTLLQCSHFSEQRKRLKSALRVEDLAAKRVVRQMLEFKAKWELIRGFIERVLREKEAQERVEERRPRYANRPSTS</sequence>
<gene>
    <name evidence="2" type="ORF">BIW11_02608</name>
</gene>
<dbReference type="OrthoDB" id="6624020at2759"/>
<dbReference type="Proteomes" id="UP000192247">
    <property type="component" value="Unassembled WGS sequence"/>
</dbReference>
<feature type="non-terminal residue" evidence="2">
    <location>
        <position position="1"/>
    </location>
</feature>
<protein>
    <submittedName>
        <fullName evidence="2">Uncharacterized protein</fullName>
    </submittedName>
</protein>
<dbReference type="InParanoid" id="A0A1V9Y099"/>
<proteinExistence type="predicted"/>
<organism evidence="2 3">
    <name type="scientific">Tropilaelaps mercedesae</name>
    <dbReference type="NCBI Taxonomy" id="418985"/>
    <lineage>
        <taxon>Eukaryota</taxon>
        <taxon>Metazoa</taxon>
        <taxon>Ecdysozoa</taxon>
        <taxon>Arthropoda</taxon>
        <taxon>Chelicerata</taxon>
        <taxon>Arachnida</taxon>
        <taxon>Acari</taxon>
        <taxon>Parasitiformes</taxon>
        <taxon>Mesostigmata</taxon>
        <taxon>Gamasina</taxon>
        <taxon>Dermanyssoidea</taxon>
        <taxon>Laelapidae</taxon>
        <taxon>Tropilaelaps</taxon>
    </lineage>
</organism>
<evidence type="ECO:0000313" key="2">
    <source>
        <dbReference type="EMBL" id="OQR79122.1"/>
    </source>
</evidence>
<accession>A0A1V9Y099</accession>
<feature type="region of interest" description="Disordered" evidence="1">
    <location>
        <begin position="62"/>
        <end position="81"/>
    </location>
</feature>
<name>A0A1V9Y099_9ACAR</name>
<dbReference type="AlphaFoldDB" id="A0A1V9Y099"/>